<gene>
    <name evidence="4" type="ORF">EPA86_17455</name>
</gene>
<feature type="transmembrane region" description="Helical" evidence="1">
    <location>
        <begin position="705"/>
        <end position="724"/>
    </location>
</feature>
<feature type="transmembrane region" description="Helical" evidence="1">
    <location>
        <begin position="27"/>
        <end position="44"/>
    </location>
</feature>
<dbReference type="AlphaFoldDB" id="A0A502KKM5"/>
<dbReference type="Proteomes" id="UP000315303">
    <property type="component" value="Unassembled WGS sequence"/>
</dbReference>
<keyword evidence="5" id="KW-1185">Reference proteome</keyword>
<feature type="domain" description="VIT" evidence="3">
    <location>
        <begin position="79"/>
        <end position="207"/>
    </location>
</feature>
<dbReference type="SMART" id="SM00327">
    <property type="entry name" value="VWA"/>
    <property type="match status" value="1"/>
</dbReference>
<dbReference type="InterPro" id="IPR022440">
    <property type="entry name" value="CHP03788"/>
</dbReference>
<dbReference type="Pfam" id="PF13768">
    <property type="entry name" value="VWA_3"/>
    <property type="match status" value="1"/>
</dbReference>
<evidence type="ECO:0000259" key="2">
    <source>
        <dbReference type="PROSITE" id="PS50234"/>
    </source>
</evidence>
<evidence type="ECO:0000256" key="1">
    <source>
        <dbReference type="SAM" id="Phobius"/>
    </source>
</evidence>
<dbReference type="InterPro" id="IPR013694">
    <property type="entry name" value="VIT"/>
</dbReference>
<keyword evidence="1" id="KW-0472">Membrane</keyword>
<dbReference type="RefSeq" id="WP_140605671.1">
    <property type="nucleotide sequence ID" value="NZ_SAWY01000041.1"/>
</dbReference>
<dbReference type="InterPro" id="IPR036465">
    <property type="entry name" value="vWFA_dom_sf"/>
</dbReference>
<dbReference type="PANTHER" id="PTHR45737">
    <property type="entry name" value="VON WILLEBRAND FACTOR A DOMAIN-CONTAINING PROTEIN 5A"/>
    <property type="match status" value="1"/>
</dbReference>
<keyword evidence="1" id="KW-1133">Transmembrane helix</keyword>
<dbReference type="PROSITE" id="PS50234">
    <property type="entry name" value="VWFA"/>
    <property type="match status" value="1"/>
</dbReference>
<evidence type="ECO:0000313" key="5">
    <source>
        <dbReference type="Proteomes" id="UP000315303"/>
    </source>
</evidence>
<dbReference type="Gene3D" id="3.40.50.410">
    <property type="entry name" value="von Willebrand factor, type A domain"/>
    <property type="match status" value="1"/>
</dbReference>
<protein>
    <submittedName>
        <fullName evidence="4">Marine proteobacterial sortase target protein</fullName>
    </submittedName>
</protein>
<reference evidence="4 5" key="1">
    <citation type="submission" date="2019-01" db="EMBL/GenBank/DDBJ databases">
        <title>Litorilituus lipolytica sp. nov., isolated from intertidal sand of the Yellow Sea in China.</title>
        <authorList>
            <person name="Liu A."/>
        </authorList>
    </citation>
    <scope>NUCLEOTIDE SEQUENCE [LARGE SCALE GENOMIC DNA]</scope>
    <source>
        <strain evidence="4 5">RZ04</strain>
    </source>
</reference>
<keyword evidence="1" id="KW-0812">Transmembrane</keyword>
<dbReference type="Pfam" id="PF08487">
    <property type="entry name" value="VIT"/>
    <property type="match status" value="1"/>
</dbReference>
<organism evidence="4 5">
    <name type="scientific">Litorilituus lipolyticus</name>
    <dbReference type="NCBI Taxonomy" id="2491017"/>
    <lineage>
        <taxon>Bacteria</taxon>
        <taxon>Pseudomonadati</taxon>
        <taxon>Pseudomonadota</taxon>
        <taxon>Gammaproteobacteria</taxon>
        <taxon>Alteromonadales</taxon>
        <taxon>Colwelliaceae</taxon>
        <taxon>Litorilituus</taxon>
    </lineage>
</organism>
<dbReference type="SUPFAM" id="SSF53300">
    <property type="entry name" value="vWA-like"/>
    <property type="match status" value="1"/>
</dbReference>
<evidence type="ECO:0000313" key="4">
    <source>
        <dbReference type="EMBL" id="TPH12140.1"/>
    </source>
</evidence>
<dbReference type="NCBIfam" id="TIGR03788">
    <property type="entry name" value="marine_srt_targ"/>
    <property type="match status" value="1"/>
</dbReference>
<dbReference type="OrthoDB" id="9784383at2"/>
<dbReference type="PANTHER" id="PTHR45737:SF6">
    <property type="entry name" value="VON WILLEBRAND FACTOR A DOMAIN-CONTAINING PROTEIN 5A"/>
    <property type="match status" value="1"/>
</dbReference>
<dbReference type="PROSITE" id="PS51468">
    <property type="entry name" value="VIT"/>
    <property type="match status" value="1"/>
</dbReference>
<accession>A0A502KKM5</accession>
<evidence type="ECO:0000259" key="3">
    <source>
        <dbReference type="PROSITE" id="PS51468"/>
    </source>
</evidence>
<name>A0A502KKM5_9GAMM</name>
<feature type="domain" description="VWFA" evidence="2">
    <location>
        <begin position="382"/>
        <end position="553"/>
    </location>
</feature>
<proteinExistence type="predicted"/>
<dbReference type="EMBL" id="SAWY01000041">
    <property type="protein sequence ID" value="TPH12140.1"/>
    <property type="molecule type" value="Genomic_DNA"/>
</dbReference>
<sequence length="734" mass="81949">MIKATPKEKQSIYYQSYHQYKKPRRKWPIVVLCITVIVGALFNLNKSYAQRVNFDSAQRHASLLNDVGTGQLLFNEHLPLNQTEKHSTYNKSALLMNSRASFDINGLIAKVTVEQSFLNQSDQLINAIYAFPLPDNSAVNQLKVQIGERKIIGKIMEKSQAKKVFQKALKSGKKASLVEQHRPNLFTNKIANIAAKEQITVTLTYYQHIDFKNDMFSLRFPMNITPRYQPNRVNSQQGLEGSMAEQLAFSGSKNNKQNIQLSISLNAGVPLAAIKSPSHDIQTFPILSNSVKSTPNDEEYNSTSAIARPMSIKLSKGQTVMNKDFILQWQASPSATPQLAVFKEEINQETYALAMILPPQLSFTPDQDERVNQQSSDDFSRHITFVIDTSGSMQGSSIIQAKQSLLFALNTLNPHDKFNIIAFNSSYQSSFSQPQPINQQSIEAAKHFINQLHANGGTRMYEPLSKALTTSALGEAAIKQVIFITDGAVSNELELFKLIHQTHNLPRLFTVGIGSAPNSYFMRKAAQFGRGTFTHIGNVNQVQKKMTELLTQISQPALRNINLQFQPLHVGTIEQYPSKIPDLYQGEPLLIAIKTKMMPASIQVFGELANQGWHREISLVKEQQHTGISTIWAKAKITDLLDGLVTGKDADTVKKTVLKTSLQHQVISPYSSFIAVEQAPETPHSLPMEEQLTAKTATPFPKTALGWQAPFFSGLVLLIFSLFWQCKRAQNASA</sequence>
<comment type="caution">
    <text evidence="4">The sequence shown here is derived from an EMBL/GenBank/DDBJ whole genome shotgun (WGS) entry which is preliminary data.</text>
</comment>
<dbReference type="InterPro" id="IPR002035">
    <property type="entry name" value="VWF_A"/>
</dbReference>
<dbReference type="SMART" id="SM00609">
    <property type="entry name" value="VIT"/>
    <property type="match status" value="1"/>
</dbReference>